<keyword evidence="2" id="KW-1185">Reference proteome</keyword>
<name>A0A392V8R0_9FABA</name>
<reference evidence="1 2" key="1">
    <citation type="journal article" date="2018" name="Front. Plant Sci.">
        <title>Red Clover (Trifolium pratense) and Zigzag Clover (T. medium) - A Picture of Genomic Similarities and Differences.</title>
        <authorList>
            <person name="Dluhosova J."/>
            <person name="Istvanek J."/>
            <person name="Nedelnik J."/>
            <person name="Repkova J."/>
        </authorList>
    </citation>
    <scope>NUCLEOTIDE SEQUENCE [LARGE SCALE GENOMIC DNA]</scope>
    <source>
        <strain evidence="2">cv. 10/8</strain>
        <tissue evidence="1">Leaf</tissue>
    </source>
</reference>
<sequence length="22" mass="2493">AFMEISARQARDDVSVIIWGDL</sequence>
<feature type="non-terminal residue" evidence="1">
    <location>
        <position position="1"/>
    </location>
</feature>
<organism evidence="1 2">
    <name type="scientific">Trifolium medium</name>
    <dbReference type="NCBI Taxonomy" id="97028"/>
    <lineage>
        <taxon>Eukaryota</taxon>
        <taxon>Viridiplantae</taxon>
        <taxon>Streptophyta</taxon>
        <taxon>Embryophyta</taxon>
        <taxon>Tracheophyta</taxon>
        <taxon>Spermatophyta</taxon>
        <taxon>Magnoliopsida</taxon>
        <taxon>eudicotyledons</taxon>
        <taxon>Gunneridae</taxon>
        <taxon>Pentapetalae</taxon>
        <taxon>rosids</taxon>
        <taxon>fabids</taxon>
        <taxon>Fabales</taxon>
        <taxon>Fabaceae</taxon>
        <taxon>Papilionoideae</taxon>
        <taxon>50 kb inversion clade</taxon>
        <taxon>NPAAA clade</taxon>
        <taxon>Hologalegina</taxon>
        <taxon>IRL clade</taxon>
        <taxon>Trifolieae</taxon>
        <taxon>Trifolium</taxon>
    </lineage>
</organism>
<dbReference type="EMBL" id="LXQA011076209">
    <property type="protein sequence ID" value="MCI83823.1"/>
    <property type="molecule type" value="Genomic_DNA"/>
</dbReference>
<proteinExistence type="predicted"/>
<comment type="caution">
    <text evidence="1">The sequence shown here is derived from an EMBL/GenBank/DDBJ whole genome shotgun (WGS) entry which is preliminary data.</text>
</comment>
<dbReference type="AlphaFoldDB" id="A0A392V8R0"/>
<protein>
    <submittedName>
        <fullName evidence="1">Uncharacterized protein</fullName>
    </submittedName>
</protein>
<evidence type="ECO:0000313" key="2">
    <source>
        <dbReference type="Proteomes" id="UP000265520"/>
    </source>
</evidence>
<accession>A0A392V8R0</accession>
<evidence type="ECO:0000313" key="1">
    <source>
        <dbReference type="EMBL" id="MCI83823.1"/>
    </source>
</evidence>
<dbReference type="Proteomes" id="UP000265520">
    <property type="component" value="Unassembled WGS sequence"/>
</dbReference>